<dbReference type="InterPro" id="IPR029052">
    <property type="entry name" value="Metallo-depent_PP-like"/>
</dbReference>
<proteinExistence type="predicted"/>
<dbReference type="PRINTS" id="PR00114">
    <property type="entry name" value="STPHPHTASE"/>
</dbReference>
<dbReference type="PANTHER" id="PTHR42850">
    <property type="entry name" value="METALLOPHOSPHOESTERASE"/>
    <property type="match status" value="1"/>
</dbReference>
<dbReference type="GO" id="GO:0005737">
    <property type="term" value="C:cytoplasm"/>
    <property type="evidence" value="ECO:0007669"/>
    <property type="project" value="TreeGrafter"/>
</dbReference>
<keyword evidence="3" id="KW-1185">Reference proteome</keyword>
<sequence>MARTFVIGDIHGAFRALTPLIGRLELRKDDTLVFLGDYVDGWSESAEVIEYLMELAKRYSCIFLKGNHDVWCEEWLDGLLPDVNWLMHGGLATVESYAQLTKTRRKQHLSFFRRMSLYHVDENNRLFVHAGFTSQQGPEGEHFLATLTWDRTLWELALATDPALTADSNRYPKRLTRFSEVFIGHTPTTNFDQTLPMHACNVWNLDTGAAFTGRLTAMNVDTYQFWQSEVVQGLYPEEKGRNP</sequence>
<dbReference type="SUPFAM" id="SSF56300">
    <property type="entry name" value="Metallo-dependent phosphatases"/>
    <property type="match status" value="1"/>
</dbReference>
<dbReference type="CDD" id="cd00144">
    <property type="entry name" value="MPP_PPP_family"/>
    <property type="match status" value="1"/>
</dbReference>
<name>A0A4R8DEZ7_9BACT</name>
<dbReference type="AlphaFoldDB" id="A0A4R8DEZ7"/>
<dbReference type="GO" id="GO:0110154">
    <property type="term" value="P:RNA decapping"/>
    <property type="evidence" value="ECO:0007669"/>
    <property type="project" value="TreeGrafter"/>
</dbReference>
<comment type="caution">
    <text evidence="2">The sequence shown here is derived from an EMBL/GenBank/DDBJ whole genome shotgun (WGS) entry which is preliminary data.</text>
</comment>
<dbReference type="GO" id="GO:0008803">
    <property type="term" value="F:bis(5'-nucleosyl)-tetraphosphatase (symmetrical) activity"/>
    <property type="evidence" value="ECO:0007669"/>
    <property type="project" value="TreeGrafter"/>
</dbReference>
<evidence type="ECO:0000259" key="1">
    <source>
        <dbReference type="Pfam" id="PF00149"/>
    </source>
</evidence>
<dbReference type="InterPro" id="IPR004843">
    <property type="entry name" value="Calcineurin-like_PHP"/>
</dbReference>
<dbReference type="Gene3D" id="3.60.21.10">
    <property type="match status" value="1"/>
</dbReference>
<evidence type="ECO:0000313" key="3">
    <source>
        <dbReference type="Proteomes" id="UP000294498"/>
    </source>
</evidence>
<dbReference type="InterPro" id="IPR050126">
    <property type="entry name" value="Ap4A_hydrolase"/>
</dbReference>
<dbReference type="OrthoDB" id="9808081at2"/>
<protein>
    <submittedName>
        <fullName evidence="2">Serine/threonine protein phosphatase 1</fullName>
    </submittedName>
</protein>
<feature type="domain" description="Calcineurin-like phosphoesterase" evidence="1">
    <location>
        <begin position="3"/>
        <end position="140"/>
    </location>
</feature>
<organism evidence="2 3">
    <name type="scientific">Dinghuibacter silviterrae</name>
    <dbReference type="NCBI Taxonomy" id="1539049"/>
    <lineage>
        <taxon>Bacteria</taxon>
        <taxon>Pseudomonadati</taxon>
        <taxon>Bacteroidota</taxon>
        <taxon>Chitinophagia</taxon>
        <taxon>Chitinophagales</taxon>
        <taxon>Chitinophagaceae</taxon>
        <taxon>Dinghuibacter</taxon>
    </lineage>
</organism>
<reference evidence="2 3" key="1">
    <citation type="submission" date="2019-03" db="EMBL/GenBank/DDBJ databases">
        <title>Genomic Encyclopedia of Type Strains, Phase IV (KMG-IV): sequencing the most valuable type-strain genomes for metagenomic binning, comparative biology and taxonomic classification.</title>
        <authorList>
            <person name="Goeker M."/>
        </authorList>
    </citation>
    <scope>NUCLEOTIDE SEQUENCE [LARGE SCALE GENOMIC DNA]</scope>
    <source>
        <strain evidence="2 3">DSM 100059</strain>
    </source>
</reference>
<dbReference type="Proteomes" id="UP000294498">
    <property type="component" value="Unassembled WGS sequence"/>
</dbReference>
<dbReference type="GO" id="GO:0016791">
    <property type="term" value="F:phosphatase activity"/>
    <property type="evidence" value="ECO:0007669"/>
    <property type="project" value="TreeGrafter"/>
</dbReference>
<dbReference type="EMBL" id="SODV01000002">
    <property type="protein sequence ID" value="TDW96141.1"/>
    <property type="molecule type" value="Genomic_DNA"/>
</dbReference>
<dbReference type="PANTHER" id="PTHR42850:SF4">
    <property type="entry name" value="ZINC-DEPENDENT ENDOPOLYPHOSPHATASE"/>
    <property type="match status" value="1"/>
</dbReference>
<accession>A0A4R8DEZ7</accession>
<evidence type="ECO:0000313" key="2">
    <source>
        <dbReference type="EMBL" id="TDW96141.1"/>
    </source>
</evidence>
<dbReference type="InterPro" id="IPR006186">
    <property type="entry name" value="Ser/Thr-sp_prot-phosphatase"/>
</dbReference>
<dbReference type="Pfam" id="PF00149">
    <property type="entry name" value="Metallophos"/>
    <property type="match status" value="1"/>
</dbReference>
<dbReference type="RefSeq" id="WP_133996142.1">
    <property type="nucleotide sequence ID" value="NZ_SODV01000002.1"/>
</dbReference>
<gene>
    <name evidence="2" type="ORF">EDB95_3964</name>
</gene>